<evidence type="ECO:0000259" key="1">
    <source>
        <dbReference type="Pfam" id="PF04326"/>
    </source>
</evidence>
<reference evidence="2 3" key="1">
    <citation type="submission" date="2020-04" db="EMBL/GenBank/DDBJ databases">
        <authorList>
            <person name="Hitch T.C.A."/>
            <person name="Wylensek D."/>
            <person name="Clavel T."/>
        </authorList>
    </citation>
    <scope>NUCLEOTIDE SEQUENCE [LARGE SCALE GENOMIC DNA]</scope>
    <source>
        <strain evidence="2 3">PG-251-APC-1</strain>
    </source>
</reference>
<dbReference type="Proteomes" id="UP000522333">
    <property type="component" value="Unassembled WGS sequence"/>
</dbReference>
<organism evidence="2 3">
    <name type="scientific">Desulfovibrio piger</name>
    <dbReference type="NCBI Taxonomy" id="901"/>
    <lineage>
        <taxon>Bacteria</taxon>
        <taxon>Pseudomonadati</taxon>
        <taxon>Thermodesulfobacteriota</taxon>
        <taxon>Desulfovibrionia</taxon>
        <taxon>Desulfovibrionales</taxon>
        <taxon>Desulfovibrionaceae</taxon>
        <taxon>Desulfovibrio</taxon>
    </lineage>
</organism>
<keyword evidence="2" id="KW-0067">ATP-binding</keyword>
<protein>
    <submittedName>
        <fullName evidence="2">ATP-binding protein</fullName>
    </submittedName>
</protein>
<accession>A0A848C7D2</accession>
<feature type="domain" description="Schlafen AlbA-2" evidence="1">
    <location>
        <begin position="18"/>
        <end position="118"/>
    </location>
</feature>
<dbReference type="InterPro" id="IPR038461">
    <property type="entry name" value="Schlafen_AlbA_2_dom_sf"/>
</dbReference>
<gene>
    <name evidence="2" type="ORF">HF854_06490</name>
</gene>
<comment type="caution">
    <text evidence="2">The sequence shown here is derived from an EMBL/GenBank/DDBJ whole genome shotgun (WGS) entry which is preliminary data.</text>
</comment>
<dbReference type="InterPro" id="IPR007421">
    <property type="entry name" value="Schlafen_AlbA_2_dom"/>
</dbReference>
<dbReference type="Pfam" id="PF04326">
    <property type="entry name" value="SLFN_AlbA_2"/>
    <property type="match status" value="1"/>
</dbReference>
<dbReference type="GO" id="GO:0005524">
    <property type="term" value="F:ATP binding"/>
    <property type="evidence" value="ECO:0007669"/>
    <property type="project" value="UniProtKB-KW"/>
</dbReference>
<dbReference type="EMBL" id="JABAFY010000019">
    <property type="protein sequence ID" value="NME52181.1"/>
    <property type="molecule type" value="Genomic_DNA"/>
</dbReference>
<dbReference type="AlphaFoldDB" id="A0A848C7D2"/>
<dbReference type="Gene3D" id="3.30.950.30">
    <property type="entry name" value="Schlafen, AAA domain"/>
    <property type="match status" value="1"/>
</dbReference>
<sequence>MLKRYTDTELEGFLDDLESDRLERKETFKGDVPQKARQAICAFANDLPGHDEPGVLFIGAKDDGSPSGLSVTDELLLSLADMKTDGNILPLPTLVVEKRHLKGADMAVITVHPSHMPQVRPCRKITRKSLKATTSDYTPCDAPLRPPSLPGKVPRPFFALHETRRPAVPRQALKRGLPTAAEICAVLLAACCRGYLPCEEDLLRKKLAGSGPARSRDKPGCVMSFALRGLMLPQGYPTNGKRHTWLVTL</sequence>
<name>A0A848C7D2_9BACT</name>
<evidence type="ECO:0000313" key="3">
    <source>
        <dbReference type="Proteomes" id="UP000522333"/>
    </source>
</evidence>
<dbReference type="RefSeq" id="WP_168935562.1">
    <property type="nucleotide sequence ID" value="NZ_JABAFY010000019.1"/>
</dbReference>
<proteinExistence type="predicted"/>
<keyword evidence="2" id="KW-0547">Nucleotide-binding</keyword>
<evidence type="ECO:0000313" key="2">
    <source>
        <dbReference type="EMBL" id="NME52181.1"/>
    </source>
</evidence>